<gene>
    <name evidence="2" type="ORF">THAPSDRAFT_23029</name>
</gene>
<evidence type="ECO:0000256" key="1">
    <source>
        <dbReference type="SAM" id="Phobius"/>
    </source>
</evidence>
<dbReference type="OMA" id="ENASCHR"/>
<keyword evidence="1" id="KW-0812">Transmembrane</keyword>
<feature type="transmembrane region" description="Helical" evidence="1">
    <location>
        <begin position="609"/>
        <end position="628"/>
    </location>
</feature>
<dbReference type="Pfam" id="PF04114">
    <property type="entry name" value="Gaa1"/>
    <property type="match status" value="1"/>
</dbReference>
<feature type="transmembrane region" description="Helical" evidence="1">
    <location>
        <begin position="665"/>
        <end position="682"/>
    </location>
</feature>
<feature type="transmembrane region" description="Helical" evidence="1">
    <location>
        <begin position="514"/>
        <end position="535"/>
    </location>
</feature>
<feature type="transmembrane region" description="Helical" evidence="1">
    <location>
        <begin position="581"/>
        <end position="603"/>
    </location>
</feature>
<dbReference type="EMBL" id="CM000643">
    <property type="protein sequence ID" value="EED91487.1"/>
    <property type="molecule type" value="Genomic_DNA"/>
</dbReference>
<dbReference type="GO" id="GO:0016255">
    <property type="term" value="P:attachment of GPI anchor to protein"/>
    <property type="evidence" value="ECO:0000318"/>
    <property type="project" value="GO_Central"/>
</dbReference>
<dbReference type="GeneID" id="7451176"/>
<dbReference type="Proteomes" id="UP000001449">
    <property type="component" value="Chromosome 6"/>
</dbReference>
<dbReference type="eggNOG" id="ENOG502SN5T">
    <property type="taxonomic scope" value="Eukaryota"/>
</dbReference>
<reference evidence="2 3" key="1">
    <citation type="journal article" date="2004" name="Science">
        <title>The genome of the diatom Thalassiosira pseudonana: ecology, evolution, and metabolism.</title>
        <authorList>
            <person name="Armbrust E.V."/>
            <person name="Berges J.A."/>
            <person name="Bowler C."/>
            <person name="Green B.R."/>
            <person name="Martinez D."/>
            <person name="Putnam N.H."/>
            <person name="Zhou S."/>
            <person name="Allen A.E."/>
            <person name="Apt K.E."/>
            <person name="Bechner M."/>
            <person name="Brzezinski M.A."/>
            <person name="Chaal B.K."/>
            <person name="Chiovitti A."/>
            <person name="Davis A.K."/>
            <person name="Demarest M.S."/>
            <person name="Detter J.C."/>
            <person name="Glavina T."/>
            <person name="Goodstein D."/>
            <person name="Hadi M.Z."/>
            <person name="Hellsten U."/>
            <person name="Hildebrand M."/>
            <person name="Jenkins B.D."/>
            <person name="Jurka J."/>
            <person name="Kapitonov V.V."/>
            <person name="Kroger N."/>
            <person name="Lau W.W."/>
            <person name="Lane T.W."/>
            <person name="Larimer F.W."/>
            <person name="Lippmeier J.C."/>
            <person name="Lucas S."/>
            <person name="Medina M."/>
            <person name="Montsant A."/>
            <person name="Obornik M."/>
            <person name="Parker M.S."/>
            <person name="Palenik B."/>
            <person name="Pazour G.J."/>
            <person name="Richardson P.M."/>
            <person name="Rynearson T.A."/>
            <person name="Saito M.A."/>
            <person name="Schwartz D.C."/>
            <person name="Thamatrakoln K."/>
            <person name="Valentin K."/>
            <person name="Vardi A."/>
            <person name="Wilkerson F.P."/>
            <person name="Rokhsar D.S."/>
        </authorList>
    </citation>
    <scope>NUCLEOTIDE SEQUENCE [LARGE SCALE GENOMIC DNA]</scope>
    <source>
        <strain evidence="2 3">CCMP1335</strain>
    </source>
</reference>
<feature type="transmembrane region" description="Helical" evidence="1">
    <location>
        <begin position="487"/>
        <end position="507"/>
    </location>
</feature>
<dbReference type="AlphaFoldDB" id="B8C5C9"/>
<dbReference type="InterPro" id="IPR007246">
    <property type="entry name" value="Gaa1"/>
</dbReference>
<dbReference type="KEGG" id="tps:THAPSDRAFT_23029"/>
<keyword evidence="1" id="KW-0472">Membrane</keyword>
<feature type="transmembrane region" description="Helical" evidence="1">
    <location>
        <begin position="541"/>
        <end position="560"/>
    </location>
</feature>
<keyword evidence="1" id="KW-1133">Transmembrane helix</keyword>
<feature type="transmembrane region" description="Helical" evidence="1">
    <location>
        <begin position="640"/>
        <end position="659"/>
    </location>
</feature>
<dbReference type="PaxDb" id="35128-Thaps23029"/>
<name>B8C5C9_THAPS</name>
<dbReference type="PANTHER" id="PTHR13304:SF0">
    <property type="entry name" value="GLYCOSYLPHOSPHATIDYLINOSITOL ANCHOR ATTACHMENT 1 PROTEIN"/>
    <property type="match status" value="1"/>
</dbReference>
<feature type="transmembrane region" description="Helical" evidence="1">
    <location>
        <begin position="43"/>
        <end position="65"/>
    </location>
</feature>
<accession>B8C5C9</accession>
<dbReference type="HOGENOM" id="CLU_447974_0_0_1"/>
<dbReference type="InParanoid" id="B8C5C9"/>
<keyword evidence="3" id="KW-1185">Reference proteome</keyword>
<proteinExistence type="predicted"/>
<evidence type="ECO:0000313" key="3">
    <source>
        <dbReference type="Proteomes" id="UP000001449"/>
    </source>
</evidence>
<reference evidence="2 3" key="2">
    <citation type="journal article" date="2008" name="Nature">
        <title>The Phaeodactylum genome reveals the evolutionary history of diatom genomes.</title>
        <authorList>
            <person name="Bowler C."/>
            <person name="Allen A.E."/>
            <person name="Badger J.H."/>
            <person name="Grimwood J."/>
            <person name="Jabbari K."/>
            <person name="Kuo A."/>
            <person name="Maheswari U."/>
            <person name="Martens C."/>
            <person name="Maumus F."/>
            <person name="Otillar R.P."/>
            <person name="Rayko E."/>
            <person name="Salamov A."/>
            <person name="Vandepoele K."/>
            <person name="Beszteri B."/>
            <person name="Gruber A."/>
            <person name="Heijde M."/>
            <person name="Katinka M."/>
            <person name="Mock T."/>
            <person name="Valentin K."/>
            <person name="Verret F."/>
            <person name="Berges J.A."/>
            <person name="Brownlee C."/>
            <person name="Cadoret J.P."/>
            <person name="Chiovitti A."/>
            <person name="Choi C.J."/>
            <person name="Coesel S."/>
            <person name="De Martino A."/>
            <person name="Detter J.C."/>
            <person name="Durkin C."/>
            <person name="Falciatore A."/>
            <person name="Fournet J."/>
            <person name="Haruta M."/>
            <person name="Huysman M.J."/>
            <person name="Jenkins B.D."/>
            <person name="Jiroutova K."/>
            <person name="Jorgensen R.E."/>
            <person name="Joubert Y."/>
            <person name="Kaplan A."/>
            <person name="Kroger N."/>
            <person name="Kroth P.G."/>
            <person name="La Roche J."/>
            <person name="Lindquist E."/>
            <person name="Lommer M."/>
            <person name="Martin-Jezequel V."/>
            <person name="Lopez P.J."/>
            <person name="Lucas S."/>
            <person name="Mangogna M."/>
            <person name="McGinnis K."/>
            <person name="Medlin L.K."/>
            <person name="Montsant A."/>
            <person name="Oudot-Le Secq M.P."/>
            <person name="Napoli C."/>
            <person name="Obornik M."/>
            <person name="Parker M.S."/>
            <person name="Petit J.L."/>
            <person name="Porcel B.M."/>
            <person name="Poulsen N."/>
            <person name="Robison M."/>
            <person name="Rychlewski L."/>
            <person name="Rynearson T.A."/>
            <person name="Schmutz J."/>
            <person name="Shapiro H."/>
            <person name="Siaut M."/>
            <person name="Stanley M."/>
            <person name="Sussman M.R."/>
            <person name="Taylor A.R."/>
            <person name="Vardi A."/>
            <person name="von Dassow P."/>
            <person name="Vyverman W."/>
            <person name="Willis A."/>
            <person name="Wyrwicz L.S."/>
            <person name="Rokhsar D.S."/>
            <person name="Weissenbach J."/>
            <person name="Armbrust E.V."/>
            <person name="Green B.R."/>
            <person name="Van de Peer Y."/>
            <person name="Grigoriev I.V."/>
        </authorList>
    </citation>
    <scope>NUCLEOTIDE SEQUENCE [LARGE SCALE GENOMIC DNA]</scope>
    <source>
        <strain evidence="2 3">CCMP1335</strain>
    </source>
</reference>
<sequence length="683" mass="76257">MPSATITTSTAANPPTISAETKLQNQKQDRQRQLKRQQQINRLLPYLLTVPYIIGVLWTTLHPIVSVITGELKCRGSYIDENGLDVHRHRVTSYPLQRVELPLLLGGTDKLSATRYRNGMCASIISKRIPISPSIECYHHRATDAIAFDIVRILPAMGPIIESAEAIVIVVGEQDTQHRLEEDKTYDNANGDWYDRSDMNASIMHMIQKLGNKETCPWLTKNVFIVSPVLHEGNAPIEKGSSTDLADAVDAFIASYTGSTNSNVRPLPPDFSYPMIRSLLVLSDVPTPPYSFTNHHTEVRILPQGKGGTLPNLDLMFSTQLSFQSQPASEAKRISTVYYGDSEFRVHPYRELEMNTRKRLEILGTVGVGLEKLFGWKEGRAKNAVDRYAKDFGGWLGFIKSLVVGTTQPHSSALGHGIDSLTIEFRIPINPSDPDSTYPFIHPHYADITRCIEHLLRSISNLHERLHHSIAQYTMPSPATFVSHGEYIIPAILVSLPLVVRAAMLALRDISRFRFQFVGSVLAAVILASFIIGLWTTTFDWGVNTVLFPASYVFVIWATLKSANGIQSQYMYDEHSYQNSLRFAACLAGVYLHVPLLLANYSLGFPSSAFWSPLLAIFVVPFSTPMPIGKSSESTTSKRLKGLIYIATSPPIILVPRIFESYTSYVLVVYTPLHLLLLSLWLL</sequence>
<dbReference type="STRING" id="35128.B8C5C9"/>
<protein>
    <submittedName>
        <fullName evidence="2">Uncharacterized protein</fullName>
    </submittedName>
</protein>
<dbReference type="PANTHER" id="PTHR13304">
    <property type="entry name" value="GLYCOSYLPHOSPHATIDYLINOSITOL ANCHOR ATTACHMENT 1 PROTEIN"/>
    <property type="match status" value="1"/>
</dbReference>
<dbReference type="GO" id="GO:0042765">
    <property type="term" value="C:GPI-anchor transamidase complex"/>
    <property type="evidence" value="ECO:0000318"/>
    <property type="project" value="GO_Central"/>
</dbReference>
<evidence type="ECO:0000313" key="2">
    <source>
        <dbReference type="EMBL" id="EED91487.1"/>
    </source>
</evidence>
<organism evidence="2 3">
    <name type="scientific">Thalassiosira pseudonana</name>
    <name type="common">Marine diatom</name>
    <name type="synonym">Cyclotella nana</name>
    <dbReference type="NCBI Taxonomy" id="35128"/>
    <lineage>
        <taxon>Eukaryota</taxon>
        <taxon>Sar</taxon>
        <taxon>Stramenopiles</taxon>
        <taxon>Ochrophyta</taxon>
        <taxon>Bacillariophyta</taxon>
        <taxon>Coscinodiscophyceae</taxon>
        <taxon>Thalassiosirophycidae</taxon>
        <taxon>Thalassiosirales</taxon>
        <taxon>Thalassiosiraceae</taxon>
        <taxon>Thalassiosira</taxon>
    </lineage>
</organism>
<dbReference type="RefSeq" id="XP_002291380.1">
    <property type="nucleotide sequence ID" value="XM_002291344.1"/>
</dbReference>